<dbReference type="PROSITE" id="PS50071">
    <property type="entry name" value="HOMEOBOX_2"/>
    <property type="match status" value="1"/>
</dbReference>
<evidence type="ECO:0000256" key="3">
    <source>
        <dbReference type="SAM" id="MobiDB-lite"/>
    </source>
</evidence>
<evidence type="ECO:0000256" key="2">
    <source>
        <dbReference type="RuleBase" id="RU000682"/>
    </source>
</evidence>
<dbReference type="InterPro" id="IPR009057">
    <property type="entry name" value="Homeodomain-like_sf"/>
</dbReference>
<feature type="region of interest" description="Disordered" evidence="3">
    <location>
        <begin position="23"/>
        <end position="178"/>
    </location>
</feature>
<dbReference type="STRING" id="8078.ENSFHEP00000025480"/>
<keyword evidence="1 2" id="KW-0238">DNA-binding</keyword>
<dbReference type="Proteomes" id="UP000265000">
    <property type="component" value="Unplaced"/>
</dbReference>
<dbReference type="GO" id="GO:0000981">
    <property type="term" value="F:DNA-binding transcription factor activity, RNA polymerase II-specific"/>
    <property type="evidence" value="ECO:0007669"/>
    <property type="project" value="TreeGrafter"/>
</dbReference>
<feature type="compositionally biased region" description="Polar residues" evidence="3">
    <location>
        <begin position="163"/>
        <end position="173"/>
    </location>
</feature>
<keyword evidence="1 2" id="KW-0539">Nucleus</keyword>
<feature type="region of interest" description="Disordered" evidence="3">
    <location>
        <begin position="220"/>
        <end position="297"/>
    </location>
</feature>
<feature type="compositionally biased region" description="Basic and acidic residues" evidence="3">
    <location>
        <begin position="103"/>
        <end position="120"/>
    </location>
</feature>
<dbReference type="PANTHER" id="PTHR47060">
    <property type="entry name" value="HOMEOBOX PROTEIN NOBOX"/>
    <property type="match status" value="1"/>
</dbReference>
<organism evidence="5 6">
    <name type="scientific">Fundulus heteroclitus</name>
    <name type="common">Killifish</name>
    <name type="synonym">Mummichog</name>
    <dbReference type="NCBI Taxonomy" id="8078"/>
    <lineage>
        <taxon>Eukaryota</taxon>
        <taxon>Metazoa</taxon>
        <taxon>Chordata</taxon>
        <taxon>Craniata</taxon>
        <taxon>Vertebrata</taxon>
        <taxon>Euteleostomi</taxon>
        <taxon>Actinopterygii</taxon>
        <taxon>Neopterygii</taxon>
        <taxon>Teleostei</taxon>
        <taxon>Neoteleostei</taxon>
        <taxon>Acanthomorphata</taxon>
        <taxon>Ovalentaria</taxon>
        <taxon>Atherinomorphae</taxon>
        <taxon>Cyprinodontiformes</taxon>
        <taxon>Fundulidae</taxon>
        <taxon>Fundulus</taxon>
    </lineage>
</organism>
<dbReference type="CDD" id="cd00086">
    <property type="entry name" value="homeodomain"/>
    <property type="match status" value="1"/>
</dbReference>
<proteinExistence type="predicted"/>
<dbReference type="AlphaFoldDB" id="A0A3Q2U6G7"/>
<feature type="compositionally biased region" description="Low complexity" evidence="3">
    <location>
        <begin position="236"/>
        <end position="252"/>
    </location>
</feature>
<evidence type="ECO:0000313" key="5">
    <source>
        <dbReference type="Ensembl" id="ENSFHEP00000025480.1"/>
    </source>
</evidence>
<dbReference type="SUPFAM" id="SSF46689">
    <property type="entry name" value="Homeodomain-like"/>
    <property type="match status" value="1"/>
</dbReference>
<name>A0A3Q2U6G7_FUNHE</name>
<evidence type="ECO:0000256" key="1">
    <source>
        <dbReference type="PROSITE-ProRule" id="PRU00108"/>
    </source>
</evidence>
<dbReference type="InterPro" id="IPR042988">
    <property type="entry name" value="NOBOX"/>
</dbReference>
<dbReference type="PANTHER" id="PTHR47060:SF1">
    <property type="entry name" value="HOMEOBOX PROTEIN NOBOX"/>
    <property type="match status" value="1"/>
</dbReference>
<feature type="compositionally biased region" description="Basic residues" evidence="3">
    <location>
        <begin position="263"/>
        <end position="273"/>
    </location>
</feature>
<evidence type="ECO:0000259" key="4">
    <source>
        <dbReference type="PROSITE" id="PS50071"/>
    </source>
</evidence>
<feature type="region of interest" description="Disordered" evidence="3">
    <location>
        <begin position="360"/>
        <end position="383"/>
    </location>
</feature>
<dbReference type="SMART" id="SM00389">
    <property type="entry name" value="HOX"/>
    <property type="match status" value="1"/>
</dbReference>
<feature type="compositionally biased region" description="Polar residues" evidence="3">
    <location>
        <begin position="372"/>
        <end position="383"/>
    </location>
</feature>
<dbReference type="InterPro" id="IPR001356">
    <property type="entry name" value="HD"/>
</dbReference>
<dbReference type="Ensembl" id="ENSFHET00000005119.1">
    <property type="protein sequence ID" value="ENSFHEP00000025480.1"/>
    <property type="gene ID" value="ENSFHEG00000007720.1"/>
</dbReference>
<dbReference type="Gene3D" id="1.10.10.60">
    <property type="entry name" value="Homeodomain-like"/>
    <property type="match status" value="1"/>
</dbReference>
<dbReference type="GeneTree" id="ENSGT00650000093445"/>
<feature type="compositionally biased region" description="Basic residues" evidence="3">
    <location>
        <begin position="121"/>
        <end position="134"/>
    </location>
</feature>
<dbReference type="Pfam" id="PF00046">
    <property type="entry name" value="Homeodomain"/>
    <property type="match status" value="1"/>
</dbReference>
<comment type="subcellular location">
    <subcellularLocation>
        <location evidence="1 2">Nucleus</location>
    </subcellularLocation>
</comment>
<reference evidence="5" key="1">
    <citation type="submission" date="2025-08" db="UniProtKB">
        <authorList>
            <consortium name="Ensembl"/>
        </authorList>
    </citation>
    <scope>IDENTIFICATION</scope>
</reference>
<dbReference type="GO" id="GO:0000978">
    <property type="term" value="F:RNA polymerase II cis-regulatory region sequence-specific DNA binding"/>
    <property type="evidence" value="ECO:0007669"/>
    <property type="project" value="TreeGrafter"/>
</dbReference>
<accession>A0A3Q2U6G7</accession>
<protein>
    <submittedName>
        <fullName evidence="5">Homeotic protein antennapedia-like</fullName>
    </submittedName>
</protein>
<feature type="DNA-binding region" description="Homeobox" evidence="1">
    <location>
        <begin position="297"/>
        <end position="356"/>
    </location>
</feature>
<sequence length="437" mass="48479">MEQNCDLAADFDCSSLLCEELEDLGSKDSEEKPGGRREEDDEKALNQRDEETREDAAHEGRNEGEEDGEDKAVVSENELTKDEAEQVKPGSRPEAEEAQDVQMEEKETEVSKETIVDKQVKKTVQKKSRKRRGKKQNEHVRPRKGGKEGVSEKPAEQEKSQRQEMSVMSSEENPAQFEPSVGLMNTCELSDQVYLGIGAAGLYFPPVPVPVLYPSQTPVPIQSAAPQSHGTKRAYSPSQPHSLPQQSSQTLQMEIAQGYSTRRSIRYSSRSRGRALSLPLPPGSENVDSCPLPPAPRKKTRTLYSTDQLEHLEALFQEDHYPDAEKRKIIAASVGVTPQRIMVWFQNRRAKWRKVRSITAKAEPAPTKAEHSTNSPNHKVNPQLTTLTSTRKGVPSVSGHFTASVPQITSAAVFPTLSTQTLHSYSKLLDSLNSPGT</sequence>
<feature type="domain" description="Homeobox" evidence="4">
    <location>
        <begin position="295"/>
        <end position="355"/>
    </location>
</feature>
<evidence type="ECO:0000313" key="6">
    <source>
        <dbReference type="Proteomes" id="UP000265000"/>
    </source>
</evidence>
<dbReference type="GO" id="GO:0005634">
    <property type="term" value="C:nucleus"/>
    <property type="evidence" value="ECO:0007669"/>
    <property type="project" value="UniProtKB-SubCell"/>
</dbReference>
<feature type="compositionally biased region" description="Basic and acidic residues" evidence="3">
    <location>
        <begin position="24"/>
        <end position="63"/>
    </location>
</feature>
<feature type="compositionally biased region" description="Basic and acidic residues" evidence="3">
    <location>
        <begin position="135"/>
        <end position="162"/>
    </location>
</feature>
<feature type="compositionally biased region" description="Polar residues" evidence="3">
    <location>
        <begin position="220"/>
        <end position="229"/>
    </location>
</feature>
<feature type="compositionally biased region" description="Basic and acidic residues" evidence="3">
    <location>
        <begin position="70"/>
        <end position="95"/>
    </location>
</feature>
<keyword evidence="1 2" id="KW-0371">Homeobox</keyword>
<keyword evidence="6" id="KW-1185">Reference proteome</keyword>
<reference evidence="5" key="2">
    <citation type="submission" date="2025-09" db="UniProtKB">
        <authorList>
            <consortium name="Ensembl"/>
        </authorList>
    </citation>
    <scope>IDENTIFICATION</scope>
</reference>